<name>A0ABV7R2R2_9RHOB</name>
<evidence type="ECO:0008006" key="3">
    <source>
        <dbReference type="Google" id="ProtNLM"/>
    </source>
</evidence>
<proteinExistence type="predicted"/>
<dbReference type="Proteomes" id="UP001595721">
    <property type="component" value="Unassembled WGS sequence"/>
</dbReference>
<dbReference type="RefSeq" id="WP_374425126.1">
    <property type="nucleotide sequence ID" value="NZ_JBHRXJ010000003.1"/>
</dbReference>
<keyword evidence="2" id="KW-1185">Reference proteome</keyword>
<reference evidence="2" key="1">
    <citation type="journal article" date="2019" name="Int. J. Syst. Evol. Microbiol.">
        <title>The Global Catalogue of Microorganisms (GCM) 10K type strain sequencing project: providing services to taxonomists for standard genome sequencing and annotation.</title>
        <authorList>
            <consortium name="The Broad Institute Genomics Platform"/>
            <consortium name="The Broad Institute Genome Sequencing Center for Infectious Disease"/>
            <person name="Wu L."/>
            <person name="Ma J."/>
        </authorList>
    </citation>
    <scope>NUCLEOTIDE SEQUENCE [LARGE SCALE GENOMIC DNA]</scope>
    <source>
        <strain evidence="2">KCTC 42899</strain>
    </source>
</reference>
<evidence type="ECO:0000313" key="1">
    <source>
        <dbReference type="EMBL" id="MFC3527818.1"/>
    </source>
</evidence>
<dbReference type="EMBL" id="JBHRXJ010000003">
    <property type="protein sequence ID" value="MFC3527818.1"/>
    <property type="molecule type" value="Genomic_DNA"/>
</dbReference>
<gene>
    <name evidence="1" type="ORF">ACFOMH_06480</name>
</gene>
<sequence>MSRKTDALGKLERIARLKSDLEMRRFSAFRAHLIAARERVTRIEGELEAIYRSDSPFSVNEARLTNAIACEKSQALLTAEADLQRLLPGFDAARQRAMREFGRAEVLKNLHASSAEGDQADRIRKLTNDIG</sequence>
<accession>A0ABV7R2R2</accession>
<protein>
    <recommendedName>
        <fullName evidence="3">Flagellar export protein FliJ</fullName>
    </recommendedName>
</protein>
<comment type="caution">
    <text evidence="1">The sequence shown here is derived from an EMBL/GenBank/DDBJ whole genome shotgun (WGS) entry which is preliminary data.</text>
</comment>
<organism evidence="1 2">
    <name type="scientific">Paracoccus mangrovi</name>
    <dbReference type="NCBI Taxonomy" id="1715645"/>
    <lineage>
        <taxon>Bacteria</taxon>
        <taxon>Pseudomonadati</taxon>
        <taxon>Pseudomonadota</taxon>
        <taxon>Alphaproteobacteria</taxon>
        <taxon>Rhodobacterales</taxon>
        <taxon>Paracoccaceae</taxon>
        <taxon>Paracoccus</taxon>
    </lineage>
</organism>
<evidence type="ECO:0000313" key="2">
    <source>
        <dbReference type="Proteomes" id="UP001595721"/>
    </source>
</evidence>